<dbReference type="eggNOG" id="COG2832">
    <property type="taxonomic scope" value="Bacteria"/>
</dbReference>
<dbReference type="Proteomes" id="UP000005990">
    <property type="component" value="Unassembled WGS sequence"/>
</dbReference>
<dbReference type="Pfam" id="PF04304">
    <property type="entry name" value="DUF454"/>
    <property type="match status" value="1"/>
</dbReference>
<evidence type="ECO:0000313" key="3">
    <source>
        <dbReference type="Proteomes" id="UP000005990"/>
    </source>
</evidence>
<dbReference type="InterPro" id="IPR007401">
    <property type="entry name" value="DUF454"/>
</dbReference>
<dbReference type="GO" id="GO:0005886">
    <property type="term" value="C:plasma membrane"/>
    <property type="evidence" value="ECO:0007669"/>
    <property type="project" value="TreeGrafter"/>
</dbReference>
<proteinExistence type="predicted"/>
<dbReference type="RefSeq" id="WP_006418171.1">
    <property type="nucleotide sequence ID" value="NZ_AENN01000015.1"/>
</dbReference>
<dbReference type="OrthoDB" id="5690292at2"/>
<keyword evidence="1" id="KW-0812">Transmembrane</keyword>
<dbReference type="EMBL" id="AENN01000015">
    <property type="protein sequence ID" value="EFR30968.1"/>
    <property type="molecule type" value="Genomic_DNA"/>
</dbReference>
<reference evidence="2 3" key="1">
    <citation type="submission" date="2010-10" db="EMBL/GenBank/DDBJ databases">
        <authorList>
            <person name="Durkin A.S."/>
            <person name="Madupu R."/>
            <person name="Torralba M."/>
            <person name="Gillis M."/>
            <person name="Methe B."/>
            <person name="Sutton G."/>
            <person name="Nelson K.E."/>
        </authorList>
    </citation>
    <scope>NUCLEOTIDE SEQUENCE [LARGE SCALE GENOMIC DNA]</scope>
    <source>
        <strain evidence="2 3">ACS-139-V-Col8</strain>
    </source>
</reference>
<keyword evidence="1" id="KW-0472">Membrane</keyword>
<evidence type="ECO:0000313" key="2">
    <source>
        <dbReference type="EMBL" id="EFR30968.1"/>
    </source>
</evidence>
<organism evidence="2 3">
    <name type="scientific">Eremococcus coleocola ACS-139-V-Col8</name>
    <dbReference type="NCBI Taxonomy" id="908337"/>
    <lineage>
        <taxon>Bacteria</taxon>
        <taxon>Bacillati</taxon>
        <taxon>Bacillota</taxon>
        <taxon>Bacilli</taxon>
        <taxon>Lactobacillales</taxon>
        <taxon>Aerococcaceae</taxon>
        <taxon>Eremococcus</taxon>
    </lineage>
</organism>
<dbReference type="STRING" id="908337.HMPREF9257_1211"/>
<gene>
    <name evidence="2" type="ORF">HMPREF9257_1211</name>
</gene>
<accession>E4KNT0</accession>
<feature type="transmembrane region" description="Helical" evidence="1">
    <location>
        <begin position="6"/>
        <end position="39"/>
    </location>
</feature>
<dbReference type="AlphaFoldDB" id="E4KNT0"/>
<name>E4KNT0_9LACT</name>
<feature type="transmembrane region" description="Helical" evidence="1">
    <location>
        <begin position="76"/>
        <end position="92"/>
    </location>
</feature>
<evidence type="ECO:0000256" key="1">
    <source>
        <dbReference type="SAM" id="Phobius"/>
    </source>
</evidence>
<dbReference type="PANTHER" id="PTHR35813">
    <property type="entry name" value="INNER MEMBRANE PROTEIN YBAN"/>
    <property type="match status" value="1"/>
</dbReference>
<dbReference type="PANTHER" id="PTHR35813:SF1">
    <property type="entry name" value="INNER MEMBRANE PROTEIN YBAN"/>
    <property type="match status" value="1"/>
</dbReference>
<protein>
    <recommendedName>
        <fullName evidence="4">Inner membrane protein YbaN</fullName>
    </recommendedName>
</protein>
<comment type="caution">
    <text evidence="2">The sequence shown here is derived from an EMBL/GenBank/DDBJ whole genome shotgun (WGS) entry which is preliminary data.</text>
</comment>
<sequence length="119" mass="13850">MKILYLIIGFISFFLGSMGVILPVLPTTPFILLTAYCFARSSERFDTWLKQTKIYQFYVADYLETRSIPHQRKKKMAFNFLILMGISIFFAPSLWLKAGLTFITISMLITLFFIVPTRD</sequence>
<dbReference type="PIRSF" id="PIRSF016789">
    <property type="entry name" value="DUF454"/>
    <property type="match status" value="1"/>
</dbReference>
<keyword evidence="3" id="KW-1185">Reference proteome</keyword>
<feature type="transmembrane region" description="Helical" evidence="1">
    <location>
        <begin position="98"/>
        <end position="115"/>
    </location>
</feature>
<evidence type="ECO:0008006" key="4">
    <source>
        <dbReference type="Google" id="ProtNLM"/>
    </source>
</evidence>
<keyword evidence="1" id="KW-1133">Transmembrane helix</keyword>